<reference evidence="2" key="1">
    <citation type="submission" date="2018-11" db="EMBL/GenBank/DDBJ databases">
        <title>Genomics analysis of Putative Virulence Factors on Adhesion and Cytotoxicity for Cronobacter spp.</title>
        <authorList>
            <person name="Cui J."/>
        </authorList>
    </citation>
    <scope>NUCLEOTIDE SEQUENCE</scope>
    <source>
        <strain evidence="2">SD69</strain>
    </source>
</reference>
<evidence type="ECO:0000313" key="3">
    <source>
        <dbReference type="Proteomes" id="UP000778262"/>
    </source>
</evidence>
<accession>A0A9Q4T4A7</accession>
<dbReference type="EMBL" id="RPBY01000004">
    <property type="protein sequence ID" value="NCH88099.1"/>
    <property type="molecule type" value="Genomic_DNA"/>
</dbReference>
<proteinExistence type="predicted"/>
<comment type="caution">
    <text evidence="2">The sequence shown here is derived from an EMBL/GenBank/DDBJ whole genome shotgun (WGS) entry which is preliminary data.</text>
</comment>
<sequence length="216" mass="23054">MVDVTEECLPAPPVDMQVPRVTVWPTGKRIIRVHSRQFAGDAFNPGIGNARFSPLQRADGSAIPTLYGGVEAEVAIMESLFHDVPTGSLGVSFDLRKAAGLCISTLTPGGALSLAALTPTLLRRWGVTSAALTASSPLCYPQTRQWAGAIYRANPHLHGISWASRQHGGKALMLFGDRLSAVPLILNESLPLLEGGLVEIYRLADEMGLILTDDDA</sequence>
<dbReference type="RefSeq" id="WP_105684948.1">
    <property type="nucleotide sequence ID" value="NZ_NROH01000001.1"/>
</dbReference>
<evidence type="ECO:0000313" key="2">
    <source>
        <dbReference type="EMBL" id="NCH88099.1"/>
    </source>
</evidence>
<evidence type="ECO:0000259" key="1">
    <source>
        <dbReference type="SMART" id="SM00953"/>
    </source>
</evidence>
<gene>
    <name evidence="2" type="ORF">EHJ13_11730</name>
</gene>
<dbReference type="Proteomes" id="UP000778262">
    <property type="component" value="Unassembled WGS sequence"/>
</dbReference>
<dbReference type="InterPro" id="IPR014914">
    <property type="entry name" value="RES_dom"/>
</dbReference>
<dbReference type="AlphaFoldDB" id="A0A9Q4T4A7"/>
<organism evidence="2 3">
    <name type="scientific">Cronobacter dublinensis</name>
    <dbReference type="NCBI Taxonomy" id="413497"/>
    <lineage>
        <taxon>Bacteria</taxon>
        <taxon>Pseudomonadati</taxon>
        <taxon>Pseudomonadota</taxon>
        <taxon>Gammaproteobacteria</taxon>
        <taxon>Enterobacterales</taxon>
        <taxon>Enterobacteriaceae</taxon>
        <taxon>Cronobacter</taxon>
    </lineage>
</organism>
<feature type="domain" description="RES" evidence="1">
    <location>
        <begin position="43"/>
        <end position="186"/>
    </location>
</feature>
<dbReference type="Pfam" id="PF08808">
    <property type="entry name" value="RES"/>
    <property type="match status" value="1"/>
</dbReference>
<dbReference type="SMART" id="SM00953">
    <property type="entry name" value="RES"/>
    <property type="match status" value="1"/>
</dbReference>
<protein>
    <submittedName>
        <fullName evidence="2">RES domain-containing protein</fullName>
    </submittedName>
</protein>
<name>A0A9Q4T4A7_9ENTR</name>